<feature type="domain" description="HTH cro/C1-type" evidence="1">
    <location>
        <begin position="18"/>
        <end position="70"/>
    </location>
</feature>
<dbReference type="SMART" id="SM00530">
    <property type="entry name" value="HTH_XRE"/>
    <property type="match status" value="1"/>
</dbReference>
<dbReference type="PROSITE" id="PS50943">
    <property type="entry name" value="HTH_CROC1"/>
    <property type="match status" value="1"/>
</dbReference>
<evidence type="ECO:0000313" key="3">
    <source>
        <dbReference type="Proteomes" id="UP000306274"/>
    </source>
</evidence>
<dbReference type="CDD" id="cd00093">
    <property type="entry name" value="HTH_XRE"/>
    <property type="match status" value="1"/>
</dbReference>
<dbReference type="Gene3D" id="1.10.260.40">
    <property type="entry name" value="lambda repressor-like DNA-binding domains"/>
    <property type="match status" value="1"/>
</dbReference>
<protein>
    <submittedName>
        <fullName evidence="2">Helix-turn-helix domain-containing protein</fullName>
    </submittedName>
</protein>
<dbReference type="SUPFAM" id="SSF47413">
    <property type="entry name" value="lambda repressor-like DNA-binding domains"/>
    <property type="match status" value="1"/>
</dbReference>
<keyword evidence="3" id="KW-1185">Reference proteome</keyword>
<proteinExistence type="predicted"/>
<organism evidence="2 3">
    <name type="scientific">Streptomyces rhizosphaericola</name>
    <dbReference type="NCBI Taxonomy" id="2564098"/>
    <lineage>
        <taxon>Bacteria</taxon>
        <taxon>Bacillati</taxon>
        <taxon>Actinomycetota</taxon>
        <taxon>Actinomycetes</taxon>
        <taxon>Kitasatosporales</taxon>
        <taxon>Streptomycetaceae</taxon>
        <taxon>Streptomyces</taxon>
    </lineage>
</organism>
<evidence type="ECO:0000313" key="2">
    <source>
        <dbReference type="EMBL" id="TGZ09891.1"/>
    </source>
</evidence>
<name>A0ABY2PFQ0_9ACTN</name>
<dbReference type="InterPro" id="IPR043917">
    <property type="entry name" value="DUF5753"/>
</dbReference>
<sequence length="278" mass="30779">MKADGRPRTAREKYGEELKLRRMAAGLTQEALAREVVCSPTLISHYEAGRRLPSPDDARRIDQALGTDGFFERWLEDLDPAFAHYFGVVAELEQEATEIRQYGGSLIPGLLQTKEYSRAVFQAYRPNYCAEEVDELVVSRAKRGLLLEKTSAAETWTLLDGGALRRSIGGPRVMAEQLHKVADMADSGRLRLHVLPLACGAHALLEGMLYLLSFADAAPLAYIEGLHNGRLLDDPALVDACRTSYTLALSDAASRQKSVALVRSIAEEHEHAHHRAHH</sequence>
<comment type="caution">
    <text evidence="2">The sequence shown here is derived from an EMBL/GenBank/DDBJ whole genome shotgun (WGS) entry which is preliminary data.</text>
</comment>
<dbReference type="Pfam" id="PF13560">
    <property type="entry name" value="HTH_31"/>
    <property type="match status" value="1"/>
</dbReference>
<evidence type="ECO:0000259" key="1">
    <source>
        <dbReference type="PROSITE" id="PS50943"/>
    </source>
</evidence>
<dbReference type="EMBL" id="SRZK01000102">
    <property type="protein sequence ID" value="TGZ09891.1"/>
    <property type="molecule type" value="Genomic_DNA"/>
</dbReference>
<dbReference type="Proteomes" id="UP000306274">
    <property type="component" value="Unassembled WGS sequence"/>
</dbReference>
<dbReference type="InterPro" id="IPR001387">
    <property type="entry name" value="Cro/C1-type_HTH"/>
</dbReference>
<dbReference type="Pfam" id="PF19054">
    <property type="entry name" value="DUF5753"/>
    <property type="match status" value="1"/>
</dbReference>
<gene>
    <name evidence="2" type="ORF">E5Z02_12855</name>
</gene>
<reference evidence="2 3" key="1">
    <citation type="submission" date="2019-04" db="EMBL/GenBank/DDBJ databases">
        <title>Streptomyces rhizosphaericola sp. nov., an actinobacterium isolated from the wheat rhizosphere.</title>
        <authorList>
            <person name="Vargas Hoyos H.A."/>
            <person name="Santos S.N."/>
            <person name="Genuario D.B."/>
            <person name="Melo I.S."/>
            <person name="Da Silva L.J."/>
            <person name="Da Silva F.S.P."/>
            <person name="Zucchi T.D."/>
        </authorList>
    </citation>
    <scope>NUCLEOTIDE SEQUENCE [LARGE SCALE GENOMIC DNA]</scope>
    <source>
        <strain evidence="2 3">1AS2c</strain>
    </source>
</reference>
<dbReference type="InterPro" id="IPR010982">
    <property type="entry name" value="Lambda_DNA-bd_dom_sf"/>
</dbReference>
<dbReference type="RefSeq" id="WP_136016226.1">
    <property type="nucleotide sequence ID" value="NZ_SRZK01000102.1"/>
</dbReference>
<accession>A0ABY2PFQ0</accession>